<keyword evidence="5" id="KW-1185">Reference proteome</keyword>
<dbReference type="RefSeq" id="WP_194930606.1">
    <property type="nucleotide sequence ID" value="NZ_JADLZT010000004.1"/>
</dbReference>
<evidence type="ECO:0000256" key="2">
    <source>
        <dbReference type="SAM" id="SignalP"/>
    </source>
</evidence>
<dbReference type="Pfam" id="PF00691">
    <property type="entry name" value="OmpA"/>
    <property type="match status" value="1"/>
</dbReference>
<comment type="caution">
    <text evidence="4">The sequence shown here is derived from an EMBL/GenBank/DDBJ whole genome shotgun (WGS) entry which is preliminary data.</text>
</comment>
<dbReference type="EMBL" id="JADLZT010000004">
    <property type="protein sequence ID" value="MBF6024000.1"/>
    <property type="molecule type" value="Genomic_DNA"/>
</dbReference>
<dbReference type="PROSITE" id="PS51123">
    <property type="entry name" value="OMPA_2"/>
    <property type="match status" value="2"/>
</dbReference>
<dbReference type="InterPro" id="IPR050330">
    <property type="entry name" value="Bact_OuterMem_StrucFunc"/>
</dbReference>
<feature type="domain" description="OmpA-like" evidence="3">
    <location>
        <begin position="88"/>
        <end position="213"/>
    </location>
</feature>
<reference evidence="4 5" key="1">
    <citation type="submission" date="2020-11" db="EMBL/GenBank/DDBJ databases">
        <title>Draft Genome Sequence and Secondary Metabolite Biosynthetic Potential of the Lysobacter niastensis Type strain DSM 18481.</title>
        <authorList>
            <person name="Turrini P."/>
            <person name="Artuso I."/>
            <person name="Tescari M."/>
            <person name="Lugli G.A."/>
            <person name="Frangipani E."/>
            <person name="Ventura M."/>
            <person name="Visca P."/>
        </authorList>
    </citation>
    <scope>NUCLEOTIDE SEQUENCE [LARGE SCALE GENOMIC DNA]</scope>
    <source>
        <strain evidence="4 5">DSM 18481</strain>
    </source>
</reference>
<feature type="signal peptide" evidence="2">
    <location>
        <begin position="1"/>
        <end position="22"/>
    </location>
</feature>
<sequence>MSTKSIRLPLLALGLMTATALAQTASEPVANVQGTNDLATKDVPMGASVERHLPGDQEFHPLARDPSVLQNVGGDRVEKQQVDGQVMETVKLSGIIAPLHFDSGAIRIRDEDIEKIRRAMESVRGKANVRLHLIGHADNQRLSPELTARYGDNQGLSRERAGEVAELLQRALTLPPEAIAYEGMGDTRPVATNATDAGRGRNRRVEVEVWYDEPRAATTEKDVLVKEELRQIKVCRVQELCLMQFKEGNARRTRVNNLVSALHYGEEGVEVTPAFVEQVRKAFANLEGKQNVTARFVGYADDMALSDRNARIYGDAVALSKARAHRAALAVQEALRLPAAAVQSDGRGATTFLAPNDTAQGRALNRRIEVQFWYDDRLQELPEGPQMCPADEGKEIVTRIHQPSGGPIPMLMLEKGEAIVPDGFTDRLRSALDEVKDRDNARLRFIGYTGNERLDRRTTAVYEDDIGLSAARAGRAMASIRSQMQLASEQVEHEGRGFVQSADLPNEGFTQGTDSYIEVQVVYDEAVVRDDLEGVDITRLTRELAPANAFGLNSMHISVDGQPLDDPGRSSADVQRCTDVALDQAGIRFQFDGLTAEPRLSVSASPQVAVAGEPVRFRMYSNYTGFIQRAEVRIHEKDQSTQATPLAIVALDANGEGEGEWQPGIGDIPAAGRELKYVLRAYDEQGRFDETNLRPLWLVNANGDGSAAEIPATAPDQGAPPLAGYGESSIARRNIRIGANTVAVRGGGIPDGHTVWVAGRPVPVDANGDFISEEILPDGLHTVEVAVLDAEGNGQLYLRDLELRQRDRFFVGIADVTAVDDRTTGPADMLEGENTAFERSSSFYGRLAFFGTEKFGNGWRLTASADTREGPVEDIFGNLLDKAPDALFRRIDPDYHYPTFGDDGIVEEMAPTLGKFYVRAERGDDYAMWGNFLTDYADNELAQVDRGLYGANAEWKADATTAFGERRASVGAFAAEPGTIAGRDEFRGTGGSLFYLRNQDILSGSERLRIEMRDKDSQLVTGTVDLRPGLDYDVDYLQGRILLSEPLSSTGSDNMLVRSGGLSGDEAWLVARYEYAPGFDEIDTLTSGGQAHVWINDHVGLGLTGSHSSGDVEDNSMLGADLTLRKSADTWLKLQSGRTKGLASHSLFSNDGGFEFTGTDPTGFNDAEASGYRADLSAGIGDLLKNGKGRVTLYTQAQDAGYSAPGLATLTDRTYYGGTLDLPIGDKFSVIGKADHREQSAGLTLEAAEVNVKYQMNDRWNVATGVRSDKRDDQRAVVPLTQEQGERTDAVVHVGYDSTKKWNAWGFAQQTLSKNGDRQDNGRLGAGAAMRIGEKLRVEAEASAGDLGPGGRLGTSYLVSDKTSLYLNYALENERGDILDGTNLSGTRGSLVGGVKRRLSDSSSVYAEERYQDVNEARGLTHAAGMSLNLGDRWTLGANAELGTLQDSETAAETERRAGGVRVAYTFGPTRISSGIEYRADDAERPDATLVERTTWLFRNNFKYQMSDDWRLVGKLDHSLSESSQGQFYDGEFTEGVVGFGYRPVLDNRLNALAKYTYFYNVPTTDQVTLTGTAAQFIQKSHIASLDATYELTPSWSVGGKYAYRLGSVSLDRETPEFFDNRAQLVILRTDLRLFEKWEGLLEARRLHLPDLDESRSGMLLGVYRYFGDNVKAGVGYNFTDFSENLTDLSYRHRGVFVNVVGAM</sequence>
<dbReference type="Gene3D" id="3.30.1330.60">
    <property type="entry name" value="OmpA-like domain"/>
    <property type="match status" value="2"/>
</dbReference>
<organism evidence="4 5">
    <name type="scientific">Lysobacter niastensis</name>
    <dbReference type="NCBI Taxonomy" id="380629"/>
    <lineage>
        <taxon>Bacteria</taxon>
        <taxon>Pseudomonadati</taxon>
        <taxon>Pseudomonadota</taxon>
        <taxon>Gammaproteobacteria</taxon>
        <taxon>Lysobacterales</taxon>
        <taxon>Lysobacteraceae</taxon>
        <taxon>Lysobacter</taxon>
    </lineage>
</organism>
<name>A0ABS0BA33_9GAMM</name>
<gene>
    <name evidence="4" type="ORF">IU514_08155</name>
</gene>
<dbReference type="SUPFAM" id="SSF103088">
    <property type="entry name" value="OmpA-like"/>
    <property type="match status" value="2"/>
</dbReference>
<evidence type="ECO:0000259" key="3">
    <source>
        <dbReference type="PROSITE" id="PS51123"/>
    </source>
</evidence>
<dbReference type="InterPro" id="IPR006665">
    <property type="entry name" value="OmpA-like"/>
</dbReference>
<evidence type="ECO:0000256" key="1">
    <source>
        <dbReference type="PROSITE-ProRule" id="PRU00473"/>
    </source>
</evidence>
<accession>A0ABS0BA33</accession>
<dbReference type="SUPFAM" id="SSF56935">
    <property type="entry name" value="Porins"/>
    <property type="match status" value="1"/>
</dbReference>
<evidence type="ECO:0000313" key="5">
    <source>
        <dbReference type="Proteomes" id="UP001429984"/>
    </source>
</evidence>
<dbReference type="InterPro" id="IPR036737">
    <property type="entry name" value="OmpA-like_sf"/>
</dbReference>
<keyword evidence="1" id="KW-0472">Membrane</keyword>
<dbReference type="PANTHER" id="PTHR30329">
    <property type="entry name" value="STATOR ELEMENT OF FLAGELLAR MOTOR COMPLEX"/>
    <property type="match status" value="1"/>
</dbReference>
<keyword evidence="2" id="KW-0732">Signal</keyword>
<dbReference type="PANTHER" id="PTHR30329:SF19">
    <property type="entry name" value="OUTER MEMBRANE PROTEIN, OMPA FAMILY"/>
    <property type="match status" value="1"/>
</dbReference>
<feature type="chain" id="PRO_5046345011" evidence="2">
    <location>
        <begin position="23"/>
        <end position="1704"/>
    </location>
</feature>
<dbReference type="Proteomes" id="UP001429984">
    <property type="component" value="Unassembled WGS sequence"/>
</dbReference>
<evidence type="ECO:0000313" key="4">
    <source>
        <dbReference type="EMBL" id="MBF6024000.1"/>
    </source>
</evidence>
<dbReference type="CDD" id="cd07185">
    <property type="entry name" value="OmpA_C-like"/>
    <property type="match status" value="1"/>
</dbReference>
<proteinExistence type="predicted"/>
<feature type="domain" description="OmpA-like" evidence="3">
    <location>
        <begin position="251"/>
        <end position="376"/>
    </location>
</feature>
<protein>
    <submittedName>
        <fullName evidence="4">OmpA family protein</fullName>
    </submittedName>
</protein>